<evidence type="ECO:0000313" key="2">
    <source>
        <dbReference type="Proteomes" id="UP000319859"/>
    </source>
</evidence>
<sequence>MILTVGVTWVSARLYDAGCPNQGHWYPRGRGMQELRAISFTERELMTAIVEFTGRLNRKLPVGMVKDPVIVEGPPITVQLPIEDDYGKMHEATFAEMEVAAALVSYCMTRKIRMPAKAEKVLQIISGAATLVIWLGEQEVDTQRKKATLRSR</sequence>
<dbReference type="Proteomes" id="UP000319859">
    <property type="component" value="Unassembled WGS sequence"/>
</dbReference>
<comment type="caution">
    <text evidence="1">The sequence shown here is derived from an EMBL/GenBank/DDBJ whole genome shotgun (WGS) entry which is preliminary data.</text>
</comment>
<gene>
    <name evidence="1" type="ORF">FBZ89_13230</name>
</gene>
<evidence type="ECO:0000313" key="1">
    <source>
        <dbReference type="EMBL" id="TWB10761.1"/>
    </source>
</evidence>
<accession>A0A560EN02</accession>
<proteinExistence type="predicted"/>
<name>A0A560EN02_9PROT</name>
<reference evidence="1 2" key="1">
    <citation type="submission" date="2019-06" db="EMBL/GenBank/DDBJ databases">
        <title>Genomic Encyclopedia of Type Strains, Phase IV (KMG-V): Genome sequencing to study the core and pangenomes of soil and plant-associated prokaryotes.</title>
        <authorList>
            <person name="Whitman W."/>
        </authorList>
    </citation>
    <scope>NUCLEOTIDE SEQUENCE [LARGE SCALE GENOMIC DNA]</scope>
    <source>
        <strain evidence="1 2">BR 11880</strain>
    </source>
</reference>
<protein>
    <submittedName>
        <fullName evidence="1">Uncharacterized protein</fullName>
    </submittedName>
</protein>
<dbReference type="EMBL" id="VITN01000032">
    <property type="protein sequence ID" value="TWB10761.1"/>
    <property type="molecule type" value="Genomic_DNA"/>
</dbReference>
<organism evidence="1 2">
    <name type="scientific">Nitrospirillum amazonense</name>
    <dbReference type="NCBI Taxonomy" id="28077"/>
    <lineage>
        <taxon>Bacteria</taxon>
        <taxon>Pseudomonadati</taxon>
        <taxon>Pseudomonadota</taxon>
        <taxon>Alphaproteobacteria</taxon>
        <taxon>Rhodospirillales</taxon>
        <taxon>Azospirillaceae</taxon>
        <taxon>Nitrospirillum</taxon>
    </lineage>
</organism>
<dbReference type="AlphaFoldDB" id="A0A560EN02"/>